<feature type="region of interest" description="Disordered" evidence="6">
    <location>
        <begin position="1"/>
        <end position="44"/>
    </location>
</feature>
<proteinExistence type="inferred from homology"/>
<dbReference type="Proteomes" id="UP000274822">
    <property type="component" value="Unassembled WGS sequence"/>
</dbReference>
<feature type="transmembrane region" description="Helical" evidence="7">
    <location>
        <begin position="197"/>
        <end position="215"/>
    </location>
</feature>
<dbReference type="PANTHER" id="PTHR22950">
    <property type="entry name" value="AMINO ACID TRANSPORTER"/>
    <property type="match status" value="1"/>
</dbReference>
<name>A0A433QBF2_9FUNG</name>
<evidence type="ECO:0000256" key="2">
    <source>
        <dbReference type="ARBA" id="ARBA00008066"/>
    </source>
</evidence>
<dbReference type="GO" id="GO:0005774">
    <property type="term" value="C:vacuolar membrane"/>
    <property type="evidence" value="ECO:0007669"/>
    <property type="project" value="TreeGrafter"/>
</dbReference>
<evidence type="ECO:0000256" key="6">
    <source>
        <dbReference type="SAM" id="MobiDB-lite"/>
    </source>
</evidence>
<evidence type="ECO:0000256" key="1">
    <source>
        <dbReference type="ARBA" id="ARBA00004141"/>
    </source>
</evidence>
<reference evidence="9 10" key="1">
    <citation type="journal article" date="2018" name="New Phytol.">
        <title>Phylogenomics of Endogonaceae and evolution of mycorrhizas within Mucoromycota.</title>
        <authorList>
            <person name="Chang Y."/>
            <person name="Desiro A."/>
            <person name="Na H."/>
            <person name="Sandor L."/>
            <person name="Lipzen A."/>
            <person name="Clum A."/>
            <person name="Barry K."/>
            <person name="Grigoriev I.V."/>
            <person name="Martin F.M."/>
            <person name="Stajich J.E."/>
            <person name="Smith M.E."/>
            <person name="Bonito G."/>
            <person name="Spatafora J.W."/>
        </authorList>
    </citation>
    <scope>NUCLEOTIDE SEQUENCE [LARGE SCALE GENOMIC DNA]</scope>
    <source>
        <strain evidence="9 10">AD002</strain>
    </source>
</reference>
<feature type="non-terminal residue" evidence="9">
    <location>
        <position position="383"/>
    </location>
</feature>
<keyword evidence="10" id="KW-1185">Reference proteome</keyword>
<keyword evidence="5 7" id="KW-0472">Membrane</keyword>
<feature type="transmembrane region" description="Helical" evidence="7">
    <location>
        <begin position="302"/>
        <end position="320"/>
    </location>
</feature>
<evidence type="ECO:0000256" key="7">
    <source>
        <dbReference type="SAM" id="Phobius"/>
    </source>
</evidence>
<evidence type="ECO:0000256" key="5">
    <source>
        <dbReference type="ARBA" id="ARBA00023136"/>
    </source>
</evidence>
<dbReference type="Pfam" id="PF01490">
    <property type="entry name" value="Aa_trans"/>
    <property type="match status" value="1"/>
</dbReference>
<feature type="domain" description="Amino acid transporter transmembrane" evidence="8">
    <location>
        <begin position="166"/>
        <end position="255"/>
    </location>
</feature>
<feature type="compositionally biased region" description="Polar residues" evidence="6">
    <location>
        <begin position="1"/>
        <end position="12"/>
    </location>
</feature>
<dbReference type="InterPro" id="IPR013057">
    <property type="entry name" value="AA_transpt_TM"/>
</dbReference>
<organism evidence="9 10">
    <name type="scientific">Jimgerdemannia flammicorona</name>
    <dbReference type="NCBI Taxonomy" id="994334"/>
    <lineage>
        <taxon>Eukaryota</taxon>
        <taxon>Fungi</taxon>
        <taxon>Fungi incertae sedis</taxon>
        <taxon>Mucoromycota</taxon>
        <taxon>Mucoromycotina</taxon>
        <taxon>Endogonomycetes</taxon>
        <taxon>Endogonales</taxon>
        <taxon>Endogonaceae</taxon>
        <taxon>Jimgerdemannia</taxon>
    </lineage>
</organism>
<dbReference type="EMBL" id="RBNJ01009150">
    <property type="protein sequence ID" value="RUS27054.1"/>
    <property type="molecule type" value="Genomic_DNA"/>
</dbReference>
<comment type="subcellular location">
    <subcellularLocation>
        <location evidence="1">Membrane</location>
        <topology evidence="1">Multi-pass membrane protein</topology>
    </subcellularLocation>
</comment>
<sequence length="383" mass="41776">MSFSERITNIHPSQHQHDSDDSDTLVGDSRPLLGGDDDANPHRTVTDMLGSFVDSYSRTTMTFMADNISLPSSSYNERLDFPRRRMSSETHGSFYGAVNDDLESDKRSTYSSFTGDHETPISIAQYDDDFGSSNSSRSPLLQPLIPAETAEDFKIHPRSIQSSHVKSTFTQSIFNSINILIGIGILALPLGFRCAGWVVGLTVFVFCCGLTNYTAKLLAKCMDANPSAHTYADIGAVAFGKRGMVTIDSGLVLSLLIPFLDKADFCKPTYPKKKLPFSMMGVALVVLLSDTVASLFPNLGMTTIHLGAFLILTPMVFLPVRNLSYTSLIGIISAASLVVVVMYDGLSKDERPGSLRDPMDTDIFPSDWKTVPLSFGLIMSGFA</sequence>
<feature type="transmembrane region" description="Helical" evidence="7">
    <location>
        <begin position="277"/>
        <end position="296"/>
    </location>
</feature>
<dbReference type="GO" id="GO:0015179">
    <property type="term" value="F:L-amino acid transmembrane transporter activity"/>
    <property type="evidence" value="ECO:0007669"/>
    <property type="project" value="TreeGrafter"/>
</dbReference>
<accession>A0A433QBF2</accession>
<feature type="transmembrane region" description="Helical" evidence="7">
    <location>
        <begin position="173"/>
        <end position="191"/>
    </location>
</feature>
<feature type="transmembrane region" description="Helical" evidence="7">
    <location>
        <begin position="327"/>
        <end position="346"/>
    </location>
</feature>
<evidence type="ECO:0000256" key="4">
    <source>
        <dbReference type="ARBA" id="ARBA00022989"/>
    </source>
</evidence>
<evidence type="ECO:0000259" key="8">
    <source>
        <dbReference type="Pfam" id="PF01490"/>
    </source>
</evidence>
<dbReference type="PANTHER" id="PTHR22950:SF349">
    <property type="entry name" value="AMINO ACID TRANSPORTER TRANSMEMBRANE DOMAIN-CONTAINING PROTEIN"/>
    <property type="match status" value="1"/>
</dbReference>
<evidence type="ECO:0000256" key="3">
    <source>
        <dbReference type="ARBA" id="ARBA00022692"/>
    </source>
</evidence>
<dbReference type="AlphaFoldDB" id="A0A433QBF2"/>
<evidence type="ECO:0000313" key="9">
    <source>
        <dbReference type="EMBL" id="RUS27054.1"/>
    </source>
</evidence>
<gene>
    <name evidence="9" type="ORF">BC938DRAFT_483768</name>
</gene>
<keyword evidence="3 7" id="KW-0812">Transmembrane</keyword>
<comment type="similarity">
    <text evidence="2">Belongs to the amino acid/polyamine transporter 2 family.</text>
</comment>
<evidence type="ECO:0000313" key="10">
    <source>
        <dbReference type="Proteomes" id="UP000274822"/>
    </source>
</evidence>
<comment type="caution">
    <text evidence="9">The sequence shown here is derived from an EMBL/GenBank/DDBJ whole genome shotgun (WGS) entry which is preliminary data.</text>
</comment>
<protein>
    <submittedName>
        <fullName evidence="9">Transmembrane amino acid transporter protein-domain-containing protein</fullName>
    </submittedName>
</protein>
<keyword evidence="4 7" id="KW-1133">Transmembrane helix</keyword>